<proteinExistence type="predicted"/>
<reference evidence="2 3" key="1">
    <citation type="journal article" date="2010" name="ISME J.">
        <title>Metagenome of the Mediterranean deep chlorophyll maximum studied by direct and fosmid library 454 pyrosequencing.</title>
        <authorList>
            <person name="Ghai R."/>
            <person name="Martin-Cuadrado A.B."/>
            <person name="Molto A.G."/>
            <person name="Heredia I.G."/>
            <person name="Cabrera R."/>
            <person name="Martin J."/>
            <person name="Verdu M."/>
            <person name="Deschamps P."/>
            <person name="Moreira D."/>
            <person name="Lopez-Garcia P."/>
            <person name="Mira A."/>
            <person name="Rodriguez-Valera F."/>
        </authorList>
    </citation>
    <scope>NUCLEOTIDE SEQUENCE [LARGE SCALE GENOMIC DNA]</scope>
</reference>
<dbReference type="Gene3D" id="2.40.50.140">
    <property type="entry name" value="Nucleic acid-binding proteins"/>
    <property type="match status" value="1"/>
</dbReference>
<evidence type="ECO:0000256" key="1">
    <source>
        <dbReference type="SAM" id="MobiDB-lite"/>
    </source>
</evidence>
<keyword evidence="3" id="KW-1185">Reference proteome</keyword>
<evidence type="ECO:0000313" key="3">
    <source>
        <dbReference type="Proteomes" id="UP000528467"/>
    </source>
</evidence>
<dbReference type="InterPro" id="IPR012340">
    <property type="entry name" value="NA-bd_OB-fold"/>
</dbReference>
<dbReference type="GeneID" id="54998795"/>
<accession>D6PFP0</accession>
<organism evidence="2 3">
    <name type="scientific">uncultured phage MedDCM-OCT-S08-C159</name>
    <dbReference type="NCBI Taxonomy" id="743571"/>
    <lineage>
        <taxon>Viruses</taxon>
        <taxon>Duplodnaviria</taxon>
        <taxon>Heunggongvirae</taxon>
        <taxon>Uroviricota</taxon>
        <taxon>Caudoviricetes</taxon>
        <taxon>Autographivirales</taxon>
        <taxon>Jalkavirus</taxon>
        <taxon>Jalkavirus S08C159</taxon>
    </lineage>
</organism>
<evidence type="ECO:0000313" key="2">
    <source>
        <dbReference type="EMBL" id="ADD94541.1"/>
    </source>
</evidence>
<name>D6PFP0_9CAUD</name>
<feature type="region of interest" description="Disordered" evidence="1">
    <location>
        <begin position="199"/>
        <end position="219"/>
    </location>
</feature>
<sequence length="219" mass="24308">MDNIKSETIKLVTPVGTRFRYSYLVTPDEYMGEQKWKTEALIPVGSMMKNKEGKMVEATAYIIEELEGLLEIWKGQLKAAFPDRSFSLTKSSKTGQPSFPWSFEESDLVIRLKKNYKGMKGINTPVAFYKTEEQSGQVVLMNEDERLQMEKISPETEGQVSFLASGYNAGGNGVGIRCMPLSICFRNIIPFTGGGGASDFETAEPSSYEEKATATAADF</sequence>
<dbReference type="EMBL" id="GU943031">
    <property type="protein sequence ID" value="ADD94541.1"/>
    <property type="molecule type" value="Genomic_DNA"/>
</dbReference>
<dbReference type="Proteomes" id="UP000528467">
    <property type="component" value="Segment"/>
</dbReference>
<dbReference type="RefSeq" id="YP_009807905.1">
    <property type="nucleotide sequence ID" value="NC_048030.1"/>
</dbReference>
<dbReference type="KEGG" id="vg:54998795"/>
<protein>
    <submittedName>
        <fullName evidence="2">Uncharacterized protein</fullName>
    </submittedName>
</protein>